<protein>
    <recommendedName>
        <fullName evidence="2">YoaR-like putative peptidoglycan binding domain-containing protein</fullName>
    </recommendedName>
</protein>
<feature type="region of interest" description="Disordered" evidence="1">
    <location>
        <begin position="515"/>
        <end position="540"/>
    </location>
</feature>
<sequence length="576" mass="63080">MAAAAKKKTVKPRHKRRRWPLFVWGLLVLLGLGGVLYGVDYAMSEGKVPRGVTVGGVDIGGLPKDQAEQRLVNNLGDVVRQPVTVNAGNMSSIVDPRDSGLQVDWSKTVDQAGQQPLNPITRIRSFFQTREVGIVSQFHEGPLATTLRRVTDELTREPENAHVSITEKGKPKVVADKPGQTVNRDLVDARVREHWLNKDRTVHVDADVVESNIPKSAAEEMVEKVIKPATSSDVVFKGRDHVDGTLRAEDMAHVVSFNEKPGKEPGEGTFEPVYSTEAAKKILQPQLAETEVEFRNAGFTFKGRDIEVIPHQDGVEIEWDKTLGDLSKKVLDTKHREHKVFYEDKKAEYTTEEAEKAHFDDVVSSFTTHGFSASSGVNIRRVAEMVDGAIVLPGETFSLNGHTGPRGKEQGFVESGIIIDGQAGEAVGGGISQFATTLYNASYFAGMEDVAHTPHSYYISRYPAGREATVFEGAIDLQFKNPFDTPVLIEASAGSDSVTVRMRGVKQVEVDSIAGSRTNPTKPEVRKGKGDKCIPSGGAPGFTVTDTRVIKDLRGKEIKRETQTTVYDPQPIVRCS</sequence>
<evidence type="ECO:0000313" key="3">
    <source>
        <dbReference type="EMBL" id="PZO99896.1"/>
    </source>
</evidence>
<reference evidence="3 4" key="1">
    <citation type="submission" date="2017-11" db="EMBL/GenBank/DDBJ databases">
        <title>Infants hospitalized years apart are colonized by the same room-sourced microbial strains.</title>
        <authorList>
            <person name="Brooks B."/>
            <person name="Olm M.R."/>
            <person name="Firek B.A."/>
            <person name="Baker R."/>
            <person name="Thomas B.C."/>
            <person name="Morowitz M.J."/>
            <person name="Banfield J.F."/>
        </authorList>
    </citation>
    <scope>NUCLEOTIDE SEQUENCE [LARGE SCALE GENOMIC DNA]</scope>
    <source>
        <strain evidence="3">S2_012_000_R3_87</strain>
    </source>
</reference>
<proteinExistence type="predicted"/>
<comment type="caution">
    <text evidence="3">The sequence shown here is derived from an EMBL/GenBank/DDBJ whole genome shotgun (WGS) entry which is preliminary data.</text>
</comment>
<feature type="domain" description="YoaR-like putative peptidoglycan binding" evidence="2">
    <location>
        <begin position="268"/>
        <end position="334"/>
    </location>
</feature>
<dbReference type="AlphaFoldDB" id="A0A2W5B399"/>
<dbReference type="Pfam" id="PF04294">
    <property type="entry name" value="VanW"/>
    <property type="match status" value="1"/>
</dbReference>
<evidence type="ECO:0000313" key="4">
    <source>
        <dbReference type="Proteomes" id="UP000249451"/>
    </source>
</evidence>
<dbReference type="Proteomes" id="UP000249451">
    <property type="component" value="Unassembled WGS sequence"/>
</dbReference>
<feature type="compositionally biased region" description="Basic and acidic residues" evidence="1">
    <location>
        <begin position="523"/>
        <end position="532"/>
    </location>
</feature>
<dbReference type="InterPro" id="IPR022029">
    <property type="entry name" value="YoaR-like_PG-bd"/>
</dbReference>
<dbReference type="Pfam" id="PF12229">
    <property type="entry name" value="PG_binding_4"/>
    <property type="match status" value="2"/>
</dbReference>
<dbReference type="EMBL" id="QFNY01000164">
    <property type="protein sequence ID" value="PZO99896.1"/>
    <property type="molecule type" value="Genomic_DNA"/>
</dbReference>
<name>A0A2W5B399_9CORY</name>
<dbReference type="PANTHER" id="PTHR35788">
    <property type="entry name" value="EXPORTED PROTEIN-RELATED"/>
    <property type="match status" value="1"/>
</dbReference>
<organism evidence="3 4">
    <name type="scientific">Corynebacterium urealyticum</name>
    <dbReference type="NCBI Taxonomy" id="43771"/>
    <lineage>
        <taxon>Bacteria</taxon>
        <taxon>Bacillati</taxon>
        <taxon>Actinomycetota</taxon>
        <taxon>Actinomycetes</taxon>
        <taxon>Mycobacteriales</taxon>
        <taxon>Corynebacteriaceae</taxon>
        <taxon>Corynebacterium</taxon>
    </lineage>
</organism>
<dbReference type="InterPro" id="IPR052913">
    <property type="entry name" value="Glycopeptide_resist_protein"/>
</dbReference>
<dbReference type="PANTHER" id="PTHR35788:SF1">
    <property type="entry name" value="EXPORTED PROTEIN"/>
    <property type="match status" value="1"/>
</dbReference>
<dbReference type="InterPro" id="IPR007391">
    <property type="entry name" value="Vancomycin_resist_VanW"/>
</dbReference>
<feature type="domain" description="YoaR-like putative peptidoglycan binding" evidence="2">
    <location>
        <begin position="97"/>
        <end position="193"/>
    </location>
</feature>
<accession>A0A2W5B399</accession>
<evidence type="ECO:0000259" key="2">
    <source>
        <dbReference type="Pfam" id="PF12229"/>
    </source>
</evidence>
<evidence type="ECO:0000256" key="1">
    <source>
        <dbReference type="SAM" id="MobiDB-lite"/>
    </source>
</evidence>
<gene>
    <name evidence="3" type="ORF">DI609_07390</name>
</gene>